<dbReference type="GO" id="GO:0005794">
    <property type="term" value="C:Golgi apparatus"/>
    <property type="evidence" value="ECO:0007669"/>
    <property type="project" value="UniProtKB-SubCell"/>
</dbReference>
<dbReference type="PROSITE" id="PS50190">
    <property type="entry name" value="SEC7"/>
    <property type="match status" value="1"/>
</dbReference>
<comment type="subcellular location">
    <subcellularLocation>
        <location evidence="2">Cytoplasm</location>
        <location evidence="2">Perinuclear region</location>
    </subcellularLocation>
    <subcellularLocation>
        <location evidence="3">Golgi apparatus</location>
        <location evidence="3">trans-Golgi network</location>
    </subcellularLocation>
    <subcellularLocation>
        <location evidence="1">Membrane</location>
    </subcellularLocation>
</comment>
<accession>A0AAJ7SHM1</accession>
<feature type="domain" description="SEC7" evidence="12">
    <location>
        <begin position="460"/>
        <end position="645"/>
    </location>
</feature>
<dbReference type="Pfam" id="PF20252">
    <property type="entry name" value="BIG2_C"/>
    <property type="match status" value="1"/>
</dbReference>
<keyword evidence="7" id="KW-0344">Guanine-nucleotide releasing factor</keyword>
<evidence type="ECO:0000313" key="14">
    <source>
        <dbReference type="RefSeq" id="XP_028967932.1"/>
    </source>
</evidence>
<dbReference type="FunFam" id="1.10.1000.11:FF:000003">
    <property type="entry name" value="Brefeldin A-inhibited guanine nucleotide-exchange protein 1"/>
    <property type="match status" value="1"/>
</dbReference>
<reference evidence="14" key="1">
    <citation type="submission" date="2025-08" db="UniProtKB">
        <authorList>
            <consortium name="RefSeq"/>
        </authorList>
    </citation>
    <scope>IDENTIFICATION</scope>
</reference>
<dbReference type="InterPro" id="IPR032691">
    <property type="entry name" value="Mon2/Sec7/BIG1-like_HUS"/>
</dbReference>
<dbReference type="InterPro" id="IPR035999">
    <property type="entry name" value="Sec7_dom_sf"/>
</dbReference>
<dbReference type="SMART" id="SM00222">
    <property type="entry name" value="Sec7"/>
    <property type="match status" value="1"/>
</dbReference>
<dbReference type="InterPro" id="IPR032629">
    <property type="entry name" value="DCB_dom"/>
</dbReference>
<dbReference type="SUPFAM" id="SSF48371">
    <property type="entry name" value="ARM repeat"/>
    <property type="match status" value="2"/>
</dbReference>
<evidence type="ECO:0000256" key="3">
    <source>
        <dbReference type="ARBA" id="ARBA00004601"/>
    </source>
</evidence>
<keyword evidence="10" id="KW-0472">Membrane</keyword>
<dbReference type="SUPFAM" id="SSF48425">
    <property type="entry name" value="Sec7 domain"/>
    <property type="match status" value="1"/>
</dbReference>
<dbReference type="Pfam" id="PF09324">
    <property type="entry name" value="Sec7-like_HDS"/>
    <property type="match status" value="1"/>
</dbReference>
<evidence type="ECO:0000256" key="5">
    <source>
        <dbReference type="ARBA" id="ARBA00022490"/>
    </source>
</evidence>
<dbReference type="PANTHER" id="PTHR10663">
    <property type="entry name" value="GUANYL-NUCLEOTIDE EXCHANGE FACTOR"/>
    <property type="match status" value="1"/>
</dbReference>
<evidence type="ECO:0000256" key="2">
    <source>
        <dbReference type="ARBA" id="ARBA00004556"/>
    </source>
</evidence>
<evidence type="ECO:0000256" key="8">
    <source>
        <dbReference type="ARBA" id="ARBA00022927"/>
    </source>
</evidence>
<dbReference type="Pfam" id="PF12783">
    <property type="entry name" value="Sec7-like_HUS"/>
    <property type="match status" value="1"/>
</dbReference>
<evidence type="ECO:0000256" key="1">
    <source>
        <dbReference type="ARBA" id="ARBA00004370"/>
    </source>
</evidence>
<dbReference type="GO" id="GO:0015031">
    <property type="term" value="P:protein transport"/>
    <property type="evidence" value="ECO:0007669"/>
    <property type="project" value="UniProtKB-KW"/>
</dbReference>
<dbReference type="InterPro" id="IPR011989">
    <property type="entry name" value="ARM-like"/>
</dbReference>
<evidence type="ECO:0000256" key="7">
    <source>
        <dbReference type="ARBA" id="ARBA00022658"/>
    </source>
</evidence>
<dbReference type="FunFam" id="1.10.220.20:FF:000002">
    <property type="entry name" value="Brefeldin A-inhibited guanine nucleotide-exchange protein 1"/>
    <property type="match status" value="1"/>
</dbReference>
<dbReference type="GO" id="GO:0032012">
    <property type="term" value="P:regulation of ARF protein signal transduction"/>
    <property type="evidence" value="ECO:0007669"/>
    <property type="project" value="InterPro"/>
</dbReference>
<protein>
    <submittedName>
        <fullName evidence="14">Brefeldin A-inhibited guanine nucleotide-exchange protein 1</fullName>
    </submittedName>
</protein>
<evidence type="ECO:0000256" key="11">
    <source>
        <dbReference type="SAM" id="MobiDB-lite"/>
    </source>
</evidence>
<dbReference type="Gene3D" id="1.10.220.20">
    <property type="match status" value="1"/>
</dbReference>
<keyword evidence="5" id="KW-0963">Cytoplasm</keyword>
<dbReference type="InterPro" id="IPR046455">
    <property type="entry name" value="Sec7/BIG1-like_C"/>
</dbReference>
<evidence type="ECO:0000256" key="6">
    <source>
        <dbReference type="ARBA" id="ARBA00022553"/>
    </source>
</evidence>
<feature type="compositionally biased region" description="Basic and acidic residues" evidence="11">
    <location>
        <begin position="1519"/>
        <end position="1528"/>
    </location>
</feature>
<dbReference type="InterPro" id="IPR000904">
    <property type="entry name" value="Sec7_dom"/>
</dbReference>
<gene>
    <name evidence="14" type="primary">LOC100907146</name>
</gene>
<dbReference type="Proteomes" id="UP000694867">
    <property type="component" value="Unplaced"/>
</dbReference>
<evidence type="ECO:0000259" key="12">
    <source>
        <dbReference type="PROSITE" id="PS50190"/>
    </source>
</evidence>
<dbReference type="KEGG" id="goe:100907146"/>
<sequence length="1528" mass="173235">MTSAGESWQPFVRRALERLLAEKDSKKCTQLRQLCQESLKDLPPSDLEQPGGRGALPGPCEAQETNAAHIFMAPFELACQSKSPRLTVIALDCVQKLVAYGYLLSGQDRIVEVICGCFLGPQTDERVQLQILKALLTLLTCACCEVHEGAVLQAVRTAYNIHLASRNLVNQTTSIATLTQMLSAIFLRMERAPQDDEVVVATILQEIVSQVAKDGENSTTSHFAHITHKDAFLVFRSLCKLSMKALPHEGAANSQSLDPKSHEMRSKILSLQLLLTVIQNAGPVFRTNPVFINAIKQYLCVALSKNGVSPVPEVFQISVTIFLALLDKFKTHLKMQVEVFFREILLGILESQSASFSHKWNVVQVLTRLCADPQSIVDIYVNYDCDLKAANIFERLVEDLSRLAQTGIEGHEKNMRLKSLECLVSILKCMVDWGQPRLEETPEEEGAPRIKDNESNSAEQLQALKQQKEIIEQGIELFNRKPKRGLQFLQEQKIIGDTPEEIARFFHTETRLDKVQVGEVLGDPDTSVMCAYIDQMDFCQKGIVAAVRHFLEGFRIPGESQKIDRLMQKFASRYFENNPGGVFASADTAYVLAFSIIMLTTDLHNPQIKNKMTKEEFIKNQRGINDSADLPADYLSNIYDEIAENEIKMKPSASTGRRLVLNMQLEQIASTANALMESVSHVNAEFQCASQVEHVVPMFRLAWTPFLAAFSVGLQDCDDHEVAMLCLDGIRLAIRIACIFRLELERDAYVQALVRFTLLTAEGGASDIKEKNVNTIRTLIAVAQHDGNFLGPSWLEILRCVSHLEMTELFGSLKKQQQNGQQVAEAQQQGLVVAVDRIFTNSANLDGNAIIDFVKALCQVCMGELSHNRLFSMHKIVEISYYNMARIRLQWSRIWEVLGNHFNTVGTYPDEHIAYTSIDSLRQLSFKFLEKGEFANFRFQKEFLRPFEYIMKNATSRNIKELVVHCIASMVHTHSSSIRSGWTNVFSVFHLAASEKDESLVDTAFQTTRRIITHVYETQFPHLVDSFQDAIKCLSEFACNTHFPDTSMEAIRLIRHCAKYVADHADLFREVSAGDAVGADGMSSGSPEDRLWVRGWIPILFELSCIVSRCKLDVRTRALTVLFEIIKSNGSLFARNWWNDLFRLILRIFDNMIMKLPESGPEKSEWMTTTCNHALYATIDVFTQYYSVLSEILLDELYKLLLQCVQQDNKQLAKSGTNCLEHWVVGNGDKFSDEIWVKTCQCIVKMFENTAPLQLLTWKEGNEKLFPLLRIQCTVQMEVIQTVDSVVFFPATSKKEEAELMQGIVRDRDAADLERYHGMFKYLRCEHLLLLVDCLTQSHRLAKSFNRNSAQRSVLWKAGFRNNIKPDLLPQETASIMCAFRILFRMYGDPQRLQSRSIVEARLVELSRESLTYYLSLDTEHYRKAWSTIVLLLIARVNQLQDEQFLRHSSLIYPFLCEFIGQPDMKPNLVRPLKEFFVRCGSGFGIVSQQDSLKKPMSTAEDSETSEVPSVKINGHAAPMEKGDHEAW</sequence>
<keyword evidence="9" id="KW-0333">Golgi apparatus</keyword>
<dbReference type="InterPro" id="IPR016024">
    <property type="entry name" value="ARM-type_fold"/>
</dbReference>
<dbReference type="Gene3D" id="1.10.1000.11">
    <property type="entry name" value="Arf Nucleotide-binding Site Opener,domain 2"/>
    <property type="match status" value="1"/>
</dbReference>
<dbReference type="RefSeq" id="XP_028967932.1">
    <property type="nucleotide sequence ID" value="XM_029112099.1"/>
</dbReference>
<name>A0AAJ7SHM1_9ACAR</name>
<proteinExistence type="predicted"/>
<evidence type="ECO:0000256" key="10">
    <source>
        <dbReference type="ARBA" id="ARBA00023136"/>
    </source>
</evidence>
<dbReference type="Pfam" id="PF16213">
    <property type="entry name" value="DCB"/>
    <property type="match status" value="1"/>
</dbReference>
<keyword evidence="6" id="KW-0597">Phosphoprotein</keyword>
<organism evidence="13 14">
    <name type="scientific">Galendromus occidentalis</name>
    <name type="common">western predatory mite</name>
    <dbReference type="NCBI Taxonomy" id="34638"/>
    <lineage>
        <taxon>Eukaryota</taxon>
        <taxon>Metazoa</taxon>
        <taxon>Ecdysozoa</taxon>
        <taxon>Arthropoda</taxon>
        <taxon>Chelicerata</taxon>
        <taxon>Arachnida</taxon>
        <taxon>Acari</taxon>
        <taxon>Parasitiformes</taxon>
        <taxon>Mesostigmata</taxon>
        <taxon>Gamasina</taxon>
        <taxon>Phytoseioidea</taxon>
        <taxon>Phytoseiidae</taxon>
        <taxon>Typhlodrominae</taxon>
        <taxon>Galendromus</taxon>
    </lineage>
</organism>
<evidence type="ECO:0000313" key="13">
    <source>
        <dbReference type="Proteomes" id="UP000694867"/>
    </source>
</evidence>
<dbReference type="GO" id="GO:0016020">
    <property type="term" value="C:membrane"/>
    <property type="evidence" value="ECO:0007669"/>
    <property type="project" value="UniProtKB-SubCell"/>
</dbReference>
<keyword evidence="4" id="KW-0813">Transport</keyword>
<dbReference type="FunFam" id="1.25.10.10:FF:000143">
    <property type="entry name" value="ADP-ribosylation factor guanine nucleotide-exchange factor 2 (brefeldin A-inhibited)"/>
    <property type="match status" value="1"/>
</dbReference>
<dbReference type="GO" id="GO:0005085">
    <property type="term" value="F:guanyl-nucleotide exchange factor activity"/>
    <property type="evidence" value="ECO:0007669"/>
    <property type="project" value="UniProtKB-KW"/>
</dbReference>
<dbReference type="CTD" id="34785"/>
<dbReference type="Pfam" id="PF01369">
    <property type="entry name" value="Sec7"/>
    <property type="match status" value="1"/>
</dbReference>
<dbReference type="CDD" id="cd00171">
    <property type="entry name" value="Sec7"/>
    <property type="match status" value="1"/>
</dbReference>
<dbReference type="InterPro" id="IPR015403">
    <property type="entry name" value="Mon2/Sec7/BIG1-like_HDS"/>
</dbReference>
<feature type="region of interest" description="Disordered" evidence="11">
    <location>
        <begin position="1495"/>
        <end position="1528"/>
    </location>
</feature>
<dbReference type="PANTHER" id="PTHR10663:SF375">
    <property type="entry name" value="LD29171P"/>
    <property type="match status" value="1"/>
</dbReference>
<dbReference type="Gene3D" id="1.25.10.10">
    <property type="entry name" value="Leucine-rich Repeat Variant"/>
    <property type="match status" value="1"/>
</dbReference>
<evidence type="ECO:0000256" key="9">
    <source>
        <dbReference type="ARBA" id="ARBA00023034"/>
    </source>
</evidence>
<dbReference type="GO" id="GO:0048471">
    <property type="term" value="C:perinuclear region of cytoplasm"/>
    <property type="evidence" value="ECO:0007669"/>
    <property type="project" value="UniProtKB-SubCell"/>
</dbReference>
<evidence type="ECO:0000256" key="4">
    <source>
        <dbReference type="ARBA" id="ARBA00022448"/>
    </source>
</evidence>
<keyword evidence="13" id="KW-1185">Reference proteome</keyword>
<dbReference type="GeneID" id="100907146"/>
<dbReference type="InterPro" id="IPR023394">
    <property type="entry name" value="Sec7_C_sf"/>
</dbReference>
<keyword evidence="8" id="KW-0653">Protein transport</keyword>